<dbReference type="Pfam" id="PF01156">
    <property type="entry name" value="IU_nuc_hydro"/>
    <property type="match status" value="1"/>
</dbReference>
<comment type="caution">
    <text evidence="4">The sequence shown here is derived from an EMBL/GenBank/DDBJ whole genome shotgun (WGS) entry which is preliminary data.</text>
</comment>
<dbReference type="InterPro" id="IPR001910">
    <property type="entry name" value="Inosine/uridine_hydrolase_dom"/>
</dbReference>
<evidence type="ECO:0000313" key="4">
    <source>
        <dbReference type="EMBL" id="RJS46587.1"/>
    </source>
</evidence>
<reference evidence="5" key="1">
    <citation type="submission" date="2018-09" db="EMBL/GenBank/DDBJ databases">
        <authorList>
            <person name="Zhu H."/>
        </authorList>
    </citation>
    <scope>NUCLEOTIDE SEQUENCE [LARGE SCALE GENOMIC DNA]</scope>
    <source>
        <strain evidence="5">K1W22B-1</strain>
    </source>
</reference>
<proteinExistence type="predicted"/>
<dbReference type="EMBL" id="QYRP01000002">
    <property type="protein sequence ID" value="RJS46587.1"/>
    <property type="molecule type" value="Genomic_DNA"/>
</dbReference>
<protein>
    <submittedName>
        <fullName evidence="4">Nucleoside hydrolase</fullName>
    </submittedName>
</protein>
<accession>A0A3A5HFM2</accession>
<feature type="domain" description="Inosine/uridine-preferring nucleoside hydrolase" evidence="3">
    <location>
        <begin position="6"/>
        <end position="297"/>
    </location>
</feature>
<dbReference type="SUPFAM" id="SSF53590">
    <property type="entry name" value="Nucleoside hydrolase"/>
    <property type="match status" value="1"/>
</dbReference>
<evidence type="ECO:0000313" key="5">
    <source>
        <dbReference type="Proteomes" id="UP000276542"/>
    </source>
</evidence>
<dbReference type="InterPro" id="IPR023186">
    <property type="entry name" value="IUNH"/>
</dbReference>
<dbReference type="Proteomes" id="UP000276542">
    <property type="component" value="Unassembled WGS sequence"/>
</dbReference>
<dbReference type="GO" id="GO:0006152">
    <property type="term" value="P:purine nucleoside catabolic process"/>
    <property type="evidence" value="ECO:0007669"/>
    <property type="project" value="TreeGrafter"/>
</dbReference>
<dbReference type="CDD" id="cd02650">
    <property type="entry name" value="nuc_hydro_CaPnhB"/>
    <property type="match status" value="1"/>
</dbReference>
<dbReference type="OrthoDB" id="9797882at2"/>
<dbReference type="AlphaFoldDB" id="A0A3A5HFM2"/>
<evidence type="ECO:0000256" key="1">
    <source>
        <dbReference type="ARBA" id="ARBA00022801"/>
    </source>
</evidence>
<gene>
    <name evidence="4" type="ORF">D4739_10420</name>
</gene>
<name>A0A3A5HFM2_9ACTN</name>
<dbReference type="GO" id="GO:0008477">
    <property type="term" value="F:purine nucleosidase activity"/>
    <property type="evidence" value="ECO:0007669"/>
    <property type="project" value="TreeGrafter"/>
</dbReference>
<keyword evidence="5" id="KW-1185">Reference proteome</keyword>
<evidence type="ECO:0000259" key="3">
    <source>
        <dbReference type="Pfam" id="PF01156"/>
    </source>
</evidence>
<dbReference type="RefSeq" id="WP_120060558.1">
    <property type="nucleotide sequence ID" value="NZ_QYRP01000002.1"/>
</dbReference>
<sequence>MSVPLFLDCDTGIDDALTLAYLLRHPGVDLVGIGTVGGNIEAAQAAHNTLALLQLDGRIDIPVAIGSTDPLIGTFGGGAPQVHGADGVGGVPLPAPDASPVAGSAAEALVRAARAHPGELRVLAIGPCTNLALALQEAPDLAGLVHSVTVMGGAVLGGGNVTSIAEANIHNDPEAAAAVLSAAWKVTLVPLDLTLQHRFTEADCAALAQAGAPAVVAISAMVDFYLDFYATRLGVRECALHDPLAAAVAIDDVRAVIAHDTHVVVDTSDGPHRGATVADRRARSDGPLTRVVLGVDAPFGPLLLSRLMS</sequence>
<organism evidence="4 5">
    <name type="scientific">Nocardioides cavernaquae</name>
    <dbReference type="NCBI Taxonomy" id="2321396"/>
    <lineage>
        <taxon>Bacteria</taxon>
        <taxon>Bacillati</taxon>
        <taxon>Actinomycetota</taxon>
        <taxon>Actinomycetes</taxon>
        <taxon>Propionibacteriales</taxon>
        <taxon>Nocardioidaceae</taxon>
        <taxon>Nocardioides</taxon>
    </lineage>
</organism>
<keyword evidence="1 4" id="KW-0378">Hydrolase</keyword>
<keyword evidence="2" id="KW-0326">Glycosidase</keyword>
<dbReference type="PANTHER" id="PTHR12304">
    <property type="entry name" value="INOSINE-URIDINE PREFERRING NUCLEOSIDE HYDROLASE"/>
    <property type="match status" value="1"/>
</dbReference>
<dbReference type="PANTHER" id="PTHR12304:SF4">
    <property type="entry name" value="URIDINE NUCLEOSIDASE"/>
    <property type="match status" value="1"/>
</dbReference>
<dbReference type="InterPro" id="IPR036452">
    <property type="entry name" value="Ribo_hydro-like"/>
</dbReference>
<dbReference type="Gene3D" id="3.90.245.10">
    <property type="entry name" value="Ribonucleoside hydrolase-like"/>
    <property type="match status" value="1"/>
</dbReference>
<dbReference type="GO" id="GO:0005829">
    <property type="term" value="C:cytosol"/>
    <property type="evidence" value="ECO:0007669"/>
    <property type="project" value="TreeGrafter"/>
</dbReference>
<evidence type="ECO:0000256" key="2">
    <source>
        <dbReference type="ARBA" id="ARBA00023295"/>
    </source>
</evidence>